<proteinExistence type="predicted"/>
<keyword evidence="3" id="KW-1185">Reference proteome</keyword>
<dbReference type="InterPro" id="IPR029063">
    <property type="entry name" value="SAM-dependent_MTases_sf"/>
</dbReference>
<dbReference type="Pfam" id="PF08241">
    <property type="entry name" value="Methyltransf_11"/>
    <property type="match status" value="1"/>
</dbReference>
<dbReference type="GO" id="GO:0008757">
    <property type="term" value="F:S-adenosylmethionine-dependent methyltransferase activity"/>
    <property type="evidence" value="ECO:0007669"/>
    <property type="project" value="InterPro"/>
</dbReference>
<dbReference type="PANTHER" id="PTHR43861">
    <property type="entry name" value="TRANS-ACONITATE 2-METHYLTRANSFERASE-RELATED"/>
    <property type="match status" value="1"/>
</dbReference>
<evidence type="ECO:0000259" key="1">
    <source>
        <dbReference type="Pfam" id="PF08241"/>
    </source>
</evidence>
<dbReference type="EMBL" id="FZOD01000069">
    <property type="protein sequence ID" value="SNT58278.1"/>
    <property type="molecule type" value="Genomic_DNA"/>
</dbReference>
<dbReference type="GO" id="GO:0032259">
    <property type="term" value="P:methylation"/>
    <property type="evidence" value="ECO:0007669"/>
    <property type="project" value="UniProtKB-KW"/>
</dbReference>
<accession>A0A239NV28</accession>
<evidence type="ECO:0000313" key="2">
    <source>
        <dbReference type="EMBL" id="SNT58278.1"/>
    </source>
</evidence>
<dbReference type="CDD" id="cd02440">
    <property type="entry name" value="AdoMet_MTases"/>
    <property type="match status" value="1"/>
</dbReference>
<name>A0A239NV28_9ACTN</name>
<dbReference type="InterPro" id="IPR013216">
    <property type="entry name" value="Methyltransf_11"/>
</dbReference>
<protein>
    <submittedName>
        <fullName evidence="2">Methyltransferase domain-containing protein</fullName>
    </submittedName>
</protein>
<dbReference type="Gene3D" id="3.40.50.150">
    <property type="entry name" value="Vaccinia Virus protein VP39"/>
    <property type="match status" value="1"/>
</dbReference>
<organism evidence="2 3">
    <name type="scientific">Streptosporangium subroseum</name>
    <dbReference type="NCBI Taxonomy" id="106412"/>
    <lineage>
        <taxon>Bacteria</taxon>
        <taxon>Bacillati</taxon>
        <taxon>Actinomycetota</taxon>
        <taxon>Actinomycetes</taxon>
        <taxon>Streptosporangiales</taxon>
        <taxon>Streptosporangiaceae</taxon>
        <taxon>Streptosporangium</taxon>
    </lineage>
</organism>
<dbReference type="Proteomes" id="UP000198282">
    <property type="component" value="Unassembled WGS sequence"/>
</dbReference>
<sequence>MSVPADTIHLMSESDTASISSYWDAAAASFDDEVDHGLRDPQARRAWGERLRSWMPRPPADVLDLGCGTGSLALLLAEQGHRPVGVDLSPLMVEQARRKLTAAGFDSPVMTGDASDPPAEAGHSFDVILVRHLLWTLPDPEGALRRWIGLLRPGGRLVLVEGRWQTPTDDHPYAAESGPLPWFGGVTAERLLQALRPLTADLRTEPLTDPDLWGRPIHDERYAVIAHP</sequence>
<gene>
    <name evidence="2" type="ORF">SAMN05216276_10692</name>
</gene>
<evidence type="ECO:0000313" key="3">
    <source>
        <dbReference type="Proteomes" id="UP000198282"/>
    </source>
</evidence>
<keyword evidence="2" id="KW-0808">Transferase</keyword>
<dbReference type="AlphaFoldDB" id="A0A239NV28"/>
<dbReference type="SUPFAM" id="SSF53335">
    <property type="entry name" value="S-adenosyl-L-methionine-dependent methyltransferases"/>
    <property type="match status" value="1"/>
</dbReference>
<keyword evidence="2" id="KW-0489">Methyltransferase</keyword>
<feature type="domain" description="Methyltransferase type 11" evidence="1">
    <location>
        <begin position="63"/>
        <end position="159"/>
    </location>
</feature>
<reference evidence="2 3" key="1">
    <citation type="submission" date="2017-06" db="EMBL/GenBank/DDBJ databases">
        <authorList>
            <person name="Kim H.J."/>
            <person name="Triplett B.A."/>
        </authorList>
    </citation>
    <scope>NUCLEOTIDE SEQUENCE [LARGE SCALE GENOMIC DNA]</scope>
    <source>
        <strain evidence="2 3">CGMCC 4.2132</strain>
    </source>
</reference>